<dbReference type="EMBL" id="LFCV01000042">
    <property type="protein sequence ID" value="KMJ45702.1"/>
    <property type="molecule type" value="Genomic_DNA"/>
</dbReference>
<comment type="caution">
    <text evidence="1">The sequence shown here is derived from an EMBL/GenBank/DDBJ whole genome shotgun (WGS) entry which is preliminary data.</text>
</comment>
<dbReference type="Proteomes" id="UP000036277">
    <property type="component" value="Unassembled WGS sequence"/>
</dbReference>
<protein>
    <submittedName>
        <fullName evidence="1">Uncharacterized protein</fullName>
    </submittedName>
</protein>
<reference evidence="1 2" key="1">
    <citation type="submission" date="2015-06" db="EMBL/GenBank/DDBJ databases">
        <title>Draft Whole-Genome Sequence of the Entomopathogenic Bacterium Xenorhabdus khoisanae.</title>
        <authorList>
            <person name="Naidoo S."/>
            <person name="Featherston J."/>
            <person name="Gray V.M."/>
        </authorList>
    </citation>
    <scope>NUCLEOTIDE SEQUENCE [LARGE SCALE GENOMIC DNA]</scope>
    <source>
        <strain evidence="1 2">MCB</strain>
    </source>
</reference>
<proteinExistence type="predicted"/>
<dbReference type="AlphaFoldDB" id="A0A0J5FUT3"/>
<keyword evidence="2" id="KW-1185">Reference proteome</keyword>
<evidence type="ECO:0000313" key="1">
    <source>
        <dbReference type="EMBL" id="KMJ45702.1"/>
    </source>
</evidence>
<dbReference type="PATRIC" id="fig|880157.4.peg.1612"/>
<organism evidence="1 2">
    <name type="scientific">Xenorhabdus khoisanae</name>
    <dbReference type="NCBI Taxonomy" id="880157"/>
    <lineage>
        <taxon>Bacteria</taxon>
        <taxon>Pseudomonadati</taxon>
        <taxon>Pseudomonadota</taxon>
        <taxon>Gammaproteobacteria</taxon>
        <taxon>Enterobacterales</taxon>
        <taxon>Morganellaceae</taxon>
        <taxon>Xenorhabdus</taxon>
    </lineage>
</organism>
<evidence type="ECO:0000313" key="2">
    <source>
        <dbReference type="Proteomes" id="UP000036277"/>
    </source>
</evidence>
<sequence>MKASIFTSQVAANLHLFLWHCEFFSIAQKATLTGQKLDMWCNETWINGIWLGEGAGGTLPYGLP</sequence>
<accession>A0A0J5FUT3</accession>
<name>A0A0J5FUT3_9GAMM</name>
<gene>
    <name evidence="1" type="ORF">AB204_07660</name>
</gene>